<keyword evidence="2" id="KW-0496">Mitochondrion</keyword>
<reference evidence="7 8" key="1">
    <citation type="submission" date="2019-07" db="EMBL/GenBank/DDBJ databases">
        <title>De Novo Assembly of kiwifruit Actinidia rufa.</title>
        <authorList>
            <person name="Sugita-Konishi S."/>
            <person name="Sato K."/>
            <person name="Mori E."/>
            <person name="Abe Y."/>
            <person name="Kisaki G."/>
            <person name="Hamano K."/>
            <person name="Suezawa K."/>
            <person name="Otani M."/>
            <person name="Fukuda T."/>
            <person name="Manabe T."/>
            <person name="Gomi K."/>
            <person name="Tabuchi M."/>
            <person name="Akimitsu K."/>
            <person name="Kataoka I."/>
        </authorList>
    </citation>
    <scope>NUCLEOTIDE SEQUENCE [LARGE SCALE GENOMIC DNA]</scope>
    <source>
        <strain evidence="8">cv. Fuchu</strain>
    </source>
</reference>
<dbReference type="PANTHER" id="PTHR32035:SF3">
    <property type="entry name" value="SMALL RIBOSOMAL SUBUNIT PROTEIN MS38"/>
    <property type="match status" value="1"/>
</dbReference>
<dbReference type="Pfam" id="PF08213">
    <property type="entry name" value="COX24_C"/>
    <property type="match status" value="1"/>
</dbReference>
<accession>A0A7J0H7S4</accession>
<feature type="compositionally biased region" description="Basic residues" evidence="5">
    <location>
        <begin position="118"/>
        <end position="141"/>
    </location>
</feature>
<feature type="region of interest" description="Disordered" evidence="5">
    <location>
        <begin position="115"/>
        <end position="141"/>
    </location>
</feature>
<dbReference type="SMART" id="SM01155">
    <property type="entry name" value="DUF1713"/>
    <property type="match status" value="1"/>
</dbReference>
<evidence type="ECO:0000313" key="8">
    <source>
        <dbReference type="Proteomes" id="UP000585474"/>
    </source>
</evidence>
<proteinExistence type="inferred from homology"/>
<evidence type="ECO:0000256" key="5">
    <source>
        <dbReference type="SAM" id="MobiDB-lite"/>
    </source>
</evidence>
<evidence type="ECO:0000259" key="6">
    <source>
        <dbReference type="SMART" id="SM01155"/>
    </source>
</evidence>
<organism evidence="7 8">
    <name type="scientific">Actinidia rufa</name>
    <dbReference type="NCBI Taxonomy" id="165716"/>
    <lineage>
        <taxon>Eukaryota</taxon>
        <taxon>Viridiplantae</taxon>
        <taxon>Streptophyta</taxon>
        <taxon>Embryophyta</taxon>
        <taxon>Tracheophyta</taxon>
        <taxon>Spermatophyta</taxon>
        <taxon>Magnoliopsida</taxon>
        <taxon>eudicotyledons</taxon>
        <taxon>Gunneridae</taxon>
        <taxon>Pentapetalae</taxon>
        <taxon>asterids</taxon>
        <taxon>Ericales</taxon>
        <taxon>Actinidiaceae</taxon>
        <taxon>Actinidia</taxon>
    </lineage>
</organism>
<evidence type="ECO:0000256" key="2">
    <source>
        <dbReference type="ARBA" id="ARBA00023128"/>
    </source>
</evidence>
<keyword evidence="8" id="KW-1185">Reference proteome</keyword>
<comment type="similarity">
    <text evidence="3">Belongs to the mitochondrion-specific ribosomal protein mS38 family.</text>
</comment>
<sequence length="141" mass="16045">MASLLQKLRTNQSAKFIITTFNKPQSPNRIPPILTRLHHEPYLAEPKPHQYYKFTVVSFLGPSKTEDSNSPQSPPIFPSFPFGFSLKSIPSTGLPPADADADAIFSSGSPTIWADSVKKKRKRKMNKHKYKKLRKRLRHQS</sequence>
<protein>
    <recommendedName>
        <fullName evidence="4">Small ribosomal subunit protein mS38</fullName>
    </recommendedName>
</protein>
<dbReference type="AlphaFoldDB" id="A0A7J0H7S4"/>
<dbReference type="OrthoDB" id="1932216at2759"/>
<dbReference type="EMBL" id="BJWL01000027">
    <property type="protein sequence ID" value="GFZ19078.1"/>
    <property type="molecule type" value="Genomic_DNA"/>
</dbReference>
<dbReference type="PANTHER" id="PTHR32035">
    <property type="entry name" value="AURORA KINASE A-INTERACTING PROTEIN"/>
    <property type="match status" value="1"/>
</dbReference>
<dbReference type="GO" id="GO:0005739">
    <property type="term" value="C:mitochondrion"/>
    <property type="evidence" value="ECO:0007669"/>
    <property type="project" value="UniProtKB-SubCell"/>
</dbReference>
<gene>
    <name evidence="7" type="ORF">Acr_27g0008170</name>
</gene>
<dbReference type="Proteomes" id="UP000585474">
    <property type="component" value="Unassembled WGS sequence"/>
</dbReference>
<comment type="caution">
    <text evidence="7">The sequence shown here is derived from an EMBL/GenBank/DDBJ whole genome shotgun (WGS) entry which is preliminary data.</text>
</comment>
<dbReference type="InterPro" id="IPR013177">
    <property type="entry name" value="Ribosomal_mS38_C"/>
</dbReference>
<comment type="subcellular location">
    <subcellularLocation>
        <location evidence="1">Mitochondrion</location>
    </subcellularLocation>
</comment>
<evidence type="ECO:0000313" key="7">
    <source>
        <dbReference type="EMBL" id="GFZ19078.1"/>
    </source>
</evidence>
<feature type="domain" description="Ribosomal protein mS38 C-terminal" evidence="6">
    <location>
        <begin position="113"/>
        <end position="140"/>
    </location>
</feature>
<evidence type="ECO:0000256" key="1">
    <source>
        <dbReference type="ARBA" id="ARBA00004173"/>
    </source>
</evidence>
<evidence type="ECO:0000256" key="3">
    <source>
        <dbReference type="ARBA" id="ARBA00035647"/>
    </source>
</evidence>
<name>A0A7J0H7S4_9ERIC</name>
<evidence type="ECO:0000256" key="4">
    <source>
        <dbReference type="ARBA" id="ARBA00035682"/>
    </source>
</evidence>